<keyword evidence="1" id="KW-0378">Hydrolase</keyword>
<dbReference type="GO" id="GO:0006281">
    <property type="term" value="P:DNA repair"/>
    <property type="evidence" value="ECO:0007669"/>
    <property type="project" value="UniProtKB-KW"/>
</dbReference>
<name>A0A8H7QHA1_9FUNG</name>
<dbReference type="PANTHER" id="PTHR10492">
    <property type="match status" value="1"/>
</dbReference>
<feature type="domain" description="DNA helicase Pif1-like 2B" evidence="3">
    <location>
        <begin position="369"/>
        <end position="411"/>
    </location>
</feature>
<comment type="catalytic activity">
    <reaction evidence="1">
        <text>ATP + H2O = ADP + phosphate + H(+)</text>
        <dbReference type="Rhea" id="RHEA:13065"/>
        <dbReference type="ChEBI" id="CHEBI:15377"/>
        <dbReference type="ChEBI" id="CHEBI:15378"/>
        <dbReference type="ChEBI" id="CHEBI:30616"/>
        <dbReference type="ChEBI" id="CHEBI:43474"/>
        <dbReference type="ChEBI" id="CHEBI:456216"/>
        <dbReference type="EC" id="5.6.2.3"/>
    </reaction>
</comment>
<keyword evidence="1" id="KW-0347">Helicase</keyword>
<dbReference type="GO" id="GO:0006310">
    <property type="term" value="P:DNA recombination"/>
    <property type="evidence" value="ECO:0007669"/>
    <property type="project" value="UniProtKB-KW"/>
</dbReference>
<dbReference type="GO" id="GO:0005524">
    <property type="term" value="F:ATP binding"/>
    <property type="evidence" value="ECO:0007669"/>
    <property type="project" value="UniProtKB-KW"/>
</dbReference>
<dbReference type="InterPro" id="IPR027417">
    <property type="entry name" value="P-loop_NTPase"/>
</dbReference>
<keyword evidence="1" id="KW-0227">DNA damage</keyword>
<gene>
    <name evidence="4" type="ORF">INT47_012469</name>
</gene>
<keyword evidence="1" id="KW-0067">ATP-binding</keyword>
<dbReference type="AlphaFoldDB" id="A0A8H7QHA1"/>
<sequence length="536" mass="58539">MSANSLSITSFSGFTLPPMPDISVQTAHRRGLRTLIHEQDDLCAEAALMPDPDSLSFNTHQKAAYDTIVEALNASQTSPRLYFVDGPGGTGKTFLFNALLCKVRRQGNIALAVATSGIAALLLDGGRTSHSQFKIPLEIDTLSMCSISANSQVANLLRKTELIIWDEASMISKDIFNAVSRSMQDIMKSVDPALENVAFGGKLFVFGGDFRQVLPVIPRASRAQIVSQCINRAPAWRDVITLSLKASMRIAQASSPEEAAELRHFAAFLLHVGSGVVPTTGEPDTLPIPQTMLIPGRNLLHLASAIFPNLIANAENADFLMCRAILTPKNHDVNTINNILLNQFPGEAHEFKSIDEGNNEDDQLAYPIEFLNTIDPGSLPPHSLRLKKGCPIMLLRNLDPKNGLCNGTRLICDSFQRFVIKATIVTGSHAGKVALIPKIKLNLSETVSSINFQRCQFPVRLAFAMTINKSQGQTLDSVGLYLPSPVFGHGQLYVALSRVCRPSAIKIMLDTSYDPNTVTSPVFTNNIVYKEVFRRN</sequence>
<reference evidence="4" key="1">
    <citation type="submission" date="2020-12" db="EMBL/GenBank/DDBJ databases">
        <title>Metabolic potential, ecology and presence of endohyphal bacteria is reflected in genomic diversity of Mucoromycotina.</title>
        <authorList>
            <person name="Muszewska A."/>
            <person name="Okrasinska A."/>
            <person name="Steczkiewicz K."/>
            <person name="Drgas O."/>
            <person name="Orlowska M."/>
            <person name="Perlinska-Lenart U."/>
            <person name="Aleksandrzak-Piekarczyk T."/>
            <person name="Szatraj K."/>
            <person name="Zielenkiewicz U."/>
            <person name="Pilsyk S."/>
            <person name="Malc E."/>
            <person name="Mieczkowski P."/>
            <person name="Kruszewska J.S."/>
            <person name="Biernat P."/>
            <person name="Pawlowska J."/>
        </authorList>
    </citation>
    <scope>NUCLEOTIDE SEQUENCE</scope>
    <source>
        <strain evidence="4">WA0000017839</strain>
    </source>
</reference>
<dbReference type="OrthoDB" id="5860629at2759"/>
<dbReference type="SUPFAM" id="SSF52540">
    <property type="entry name" value="P-loop containing nucleoside triphosphate hydrolases"/>
    <property type="match status" value="2"/>
</dbReference>
<protein>
    <recommendedName>
        <fullName evidence="1">ATP-dependent DNA helicase</fullName>
        <ecNumber evidence="1">5.6.2.3</ecNumber>
    </recommendedName>
</protein>
<evidence type="ECO:0000259" key="2">
    <source>
        <dbReference type="Pfam" id="PF05970"/>
    </source>
</evidence>
<dbReference type="PANTHER" id="PTHR10492:SF94">
    <property type="entry name" value="ATP-DEPENDENT DNA HELICASE"/>
    <property type="match status" value="1"/>
</dbReference>
<keyword evidence="1" id="KW-0234">DNA repair</keyword>
<feature type="domain" description="DNA helicase Pif1-like DEAD-box helicase" evidence="2">
    <location>
        <begin position="57"/>
        <end position="280"/>
    </location>
</feature>
<keyword evidence="1" id="KW-0233">DNA recombination</keyword>
<dbReference type="InterPro" id="IPR010285">
    <property type="entry name" value="DNA_helicase_pif1-like_DEAD"/>
</dbReference>
<dbReference type="Proteomes" id="UP000603453">
    <property type="component" value="Unassembled WGS sequence"/>
</dbReference>
<dbReference type="EMBL" id="JAEPRD010000292">
    <property type="protein sequence ID" value="KAG2192402.1"/>
    <property type="molecule type" value="Genomic_DNA"/>
</dbReference>
<dbReference type="CDD" id="cd18809">
    <property type="entry name" value="SF1_C_RecD"/>
    <property type="match status" value="1"/>
</dbReference>
<evidence type="ECO:0000256" key="1">
    <source>
        <dbReference type="RuleBase" id="RU363044"/>
    </source>
</evidence>
<keyword evidence="5" id="KW-1185">Reference proteome</keyword>
<dbReference type="EC" id="5.6.2.3" evidence="1"/>
<dbReference type="InterPro" id="IPR049163">
    <property type="entry name" value="Pif1-like_2B_dom"/>
</dbReference>
<evidence type="ECO:0000313" key="4">
    <source>
        <dbReference type="EMBL" id="KAG2192402.1"/>
    </source>
</evidence>
<evidence type="ECO:0000259" key="3">
    <source>
        <dbReference type="Pfam" id="PF21530"/>
    </source>
</evidence>
<dbReference type="Pfam" id="PF05970">
    <property type="entry name" value="PIF1"/>
    <property type="match status" value="1"/>
</dbReference>
<comment type="cofactor">
    <cofactor evidence="1">
        <name>Mg(2+)</name>
        <dbReference type="ChEBI" id="CHEBI:18420"/>
    </cofactor>
</comment>
<comment type="caution">
    <text evidence="4">The sequence shown here is derived from an EMBL/GenBank/DDBJ whole genome shotgun (WGS) entry which is preliminary data.</text>
</comment>
<dbReference type="Pfam" id="PF21530">
    <property type="entry name" value="Pif1_2B_dom"/>
    <property type="match status" value="1"/>
</dbReference>
<proteinExistence type="inferred from homology"/>
<dbReference type="GO" id="GO:0043139">
    <property type="term" value="F:5'-3' DNA helicase activity"/>
    <property type="evidence" value="ECO:0007669"/>
    <property type="project" value="UniProtKB-EC"/>
</dbReference>
<evidence type="ECO:0000313" key="5">
    <source>
        <dbReference type="Proteomes" id="UP000603453"/>
    </source>
</evidence>
<dbReference type="GO" id="GO:0016787">
    <property type="term" value="F:hydrolase activity"/>
    <property type="evidence" value="ECO:0007669"/>
    <property type="project" value="UniProtKB-KW"/>
</dbReference>
<dbReference type="GO" id="GO:0000723">
    <property type="term" value="P:telomere maintenance"/>
    <property type="evidence" value="ECO:0007669"/>
    <property type="project" value="InterPro"/>
</dbReference>
<comment type="similarity">
    <text evidence="1">Belongs to the helicase family.</text>
</comment>
<organism evidence="4 5">
    <name type="scientific">Mucor saturninus</name>
    <dbReference type="NCBI Taxonomy" id="64648"/>
    <lineage>
        <taxon>Eukaryota</taxon>
        <taxon>Fungi</taxon>
        <taxon>Fungi incertae sedis</taxon>
        <taxon>Mucoromycota</taxon>
        <taxon>Mucoromycotina</taxon>
        <taxon>Mucoromycetes</taxon>
        <taxon>Mucorales</taxon>
        <taxon>Mucorineae</taxon>
        <taxon>Mucoraceae</taxon>
        <taxon>Mucor</taxon>
    </lineage>
</organism>
<dbReference type="Gene3D" id="3.40.50.300">
    <property type="entry name" value="P-loop containing nucleotide triphosphate hydrolases"/>
    <property type="match status" value="1"/>
</dbReference>
<keyword evidence="1" id="KW-0547">Nucleotide-binding</keyword>
<accession>A0A8H7QHA1</accession>